<proteinExistence type="predicted"/>
<evidence type="ECO:0000313" key="2">
    <source>
        <dbReference type="EMBL" id="COV62794.1"/>
    </source>
</evidence>
<evidence type="ECO:0000313" key="4">
    <source>
        <dbReference type="EMBL" id="COX66012.1"/>
    </source>
</evidence>
<name>A0A0U0UHX9_MYCTX</name>
<dbReference type="Proteomes" id="UP000039217">
    <property type="component" value="Unassembled WGS sequence"/>
</dbReference>
<dbReference type="Proteomes" id="UP000038802">
    <property type="component" value="Unassembled WGS sequence"/>
</dbReference>
<dbReference type="EMBL" id="CSAD01001467">
    <property type="protein sequence ID" value="COX17414.1"/>
    <property type="molecule type" value="Genomic_DNA"/>
</dbReference>
<gene>
    <name evidence="1" type="ORF">ERS007661_03713</name>
    <name evidence="3" type="ORF">ERS007679_04704</name>
    <name evidence="4" type="ORF">ERS007703_05398</name>
    <name evidence="2" type="ORF">ERS007720_00600</name>
    <name evidence="5" type="ORF">ERS007739_05046</name>
</gene>
<evidence type="ECO:0000313" key="7">
    <source>
        <dbReference type="Proteomes" id="UP000039021"/>
    </source>
</evidence>
<reference evidence="4" key="1">
    <citation type="submission" date="2015-03" db="EMBL/GenBank/DDBJ databases">
        <authorList>
            <person name="Murphy D."/>
        </authorList>
    </citation>
    <scope>NUCLEOTIDE SEQUENCE [LARGE SCALE GENOMIC DNA]</scope>
    <source>
        <strain evidence="4">K00500041</strain>
    </source>
</reference>
<dbReference type="EMBL" id="CSAJ01000046">
    <property type="protein sequence ID" value="COV62794.1"/>
    <property type="molecule type" value="Genomic_DNA"/>
</dbReference>
<reference evidence="5" key="3">
    <citation type="submission" date="2015-03" db="EMBL/GenBank/DDBJ databases">
        <authorList>
            <consortium name="Pathogen Informatics"/>
            <person name="Murphy D."/>
        </authorList>
    </citation>
    <scope>NUCLEOTIDE SEQUENCE</scope>
    <source>
        <strain evidence="5">N09902308</strain>
    </source>
</reference>
<evidence type="ECO:0000313" key="3">
    <source>
        <dbReference type="EMBL" id="COX17414.1"/>
    </source>
</evidence>
<protein>
    <submittedName>
        <fullName evidence="4">Uncharacterized protein</fullName>
    </submittedName>
</protein>
<evidence type="ECO:0000313" key="5">
    <source>
        <dbReference type="EMBL" id="CPB07940.1"/>
    </source>
</evidence>
<dbReference type="Proteomes" id="UP000044938">
    <property type="component" value="Unassembled WGS sequence"/>
</dbReference>
<accession>A0A0U0UHX9</accession>
<evidence type="ECO:0000313" key="1">
    <source>
        <dbReference type="EMBL" id="CNW24231.1"/>
    </source>
</evidence>
<dbReference type="Proteomes" id="UP000045842">
    <property type="component" value="Unassembled WGS sequence"/>
</dbReference>
<evidence type="ECO:0000313" key="10">
    <source>
        <dbReference type="Proteomes" id="UP000045842"/>
    </source>
</evidence>
<reference evidence="6 7" key="2">
    <citation type="submission" date="2015-03" db="EMBL/GenBank/DDBJ databases">
        <authorList>
            <consortium name="Pathogen Informatics"/>
        </authorList>
    </citation>
    <scope>NUCLEOTIDE SEQUENCE [LARGE SCALE GENOMIC DNA]</scope>
    <source>
        <strain evidence="1 8">D00501624</strain>
        <strain evidence="3 10">G09801536</strain>
        <strain evidence="6">K00500041</strain>
        <strain evidence="2 9">M09401471</strain>
        <strain evidence="7">N09902308</strain>
    </source>
</reference>
<dbReference type="AlphaFoldDB" id="A0A0U0UHX9"/>
<sequence length="33" mass="3572">MTKINMLTNRPIEPSTAISELDVTPTAMIANTP</sequence>
<dbReference type="EMBL" id="CQQC01001786">
    <property type="protein sequence ID" value="CNW24231.1"/>
    <property type="molecule type" value="Genomic_DNA"/>
</dbReference>
<evidence type="ECO:0000313" key="9">
    <source>
        <dbReference type="Proteomes" id="UP000044938"/>
    </source>
</evidence>
<dbReference type="Proteomes" id="UP000039021">
    <property type="component" value="Unassembled WGS sequence"/>
</dbReference>
<evidence type="ECO:0000313" key="8">
    <source>
        <dbReference type="Proteomes" id="UP000039217"/>
    </source>
</evidence>
<evidence type="ECO:0000313" key="6">
    <source>
        <dbReference type="Proteomes" id="UP000038802"/>
    </source>
</evidence>
<organism evidence="4 6">
    <name type="scientific">Mycobacterium tuberculosis</name>
    <dbReference type="NCBI Taxonomy" id="1773"/>
    <lineage>
        <taxon>Bacteria</taxon>
        <taxon>Bacillati</taxon>
        <taxon>Actinomycetota</taxon>
        <taxon>Actinomycetes</taxon>
        <taxon>Mycobacteriales</taxon>
        <taxon>Mycobacteriaceae</taxon>
        <taxon>Mycobacterium</taxon>
        <taxon>Mycobacterium tuberculosis complex</taxon>
    </lineage>
</organism>
<dbReference type="EMBL" id="CSAE01001471">
    <property type="protein sequence ID" value="COX66012.1"/>
    <property type="molecule type" value="Genomic_DNA"/>
</dbReference>
<dbReference type="EMBL" id="CSBK01003616">
    <property type="protein sequence ID" value="CPB07940.1"/>
    <property type="molecule type" value="Genomic_DNA"/>
</dbReference>